<dbReference type="AlphaFoldDB" id="A0AAN7U7M1"/>
<evidence type="ECO:0000313" key="2">
    <source>
        <dbReference type="EMBL" id="KAK5627055.1"/>
    </source>
</evidence>
<protein>
    <submittedName>
        <fullName evidence="2">Uncharacterized protein</fullName>
    </submittedName>
</protein>
<reference evidence="2 3" key="1">
    <citation type="submission" date="2023-10" db="EMBL/GenBank/DDBJ databases">
        <title>Draft genome sequence of Xylaria bambusicola isolate GMP-LS, the root and basal stem rot pathogen of sugarcane in Indonesia.</title>
        <authorList>
            <person name="Selvaraj P."/>
            <person name="Muralishankar V."/>
            <person name="Muruganantham S."/>
            <person name="Sp S."/>
            <person name="Haryani S."/>
            <person name="Lau K.J.X."/>
            <person name="Naqvi N.I."/>
        </authorList>
    </citation>
    <scope>NUCLEOTIDE SEQUENCE [LARGE SCALE GENOMIC DNA]</scope>
    <source>
        <strain evidence="2">GMP-LS</strain>
    </source>
</reference>
<dbReference type="Proteomes" id="UP001305414">
    <property type="component" value="Unassembled WGS sequence"/>
</dbReference>
<feature type="region of interest" description="Disordered" evidence="1">
    <location>
        <begin position="157"/>
        <end position="190"/>
    </location>
</feature>
<name>A0AAN7U7M1_9PEZI</name>
<gene>
    <name evidence="2" type="ORF">RRF57_002770</name>
</gene>
<evidence type="ECO:0000256" key="1">
    <source>
        <dbReference type="SAM" id="MobiDB-lite"/>
    </source>
</evidence>
<accession>A0AAN7U7M1</accession>
<sequence>MPQTTSSPKPKDTIREAALRLANTFVFRDAVTEATVSKTAKKRDMPSKPVAGHKRGLKSWLREALETFPAEQQQEQRRIQAKPCDDGGVPLVTLEDENDIQHLALESLSLASAETKPAQSSTVVPIIVVTQTDEDVSSQAQGVSALVSQRSEVLKTCDVQSKSPKPPSKSATCSTSTPAPASVRASCPTQPPTLASPSIPSFTFSCEPTAPFTAFDYRRTPPPPLPSFSMFRELSTLALPRDCPVSTPILPGPPLPVPLTLPSFNELVASIECTPSRTFAIPK</sequence>
<dbReference type="EMBL" id="JAWHQM010000004">
    <property type="protein sequence ID" value="KAK5627055.1"/>
    <property type="molecule type" value="Genomic_DNA"/>
</dbReference>
<feature type="compositionally biased region" description="Low complexity" evidence="1">
    <location>
        <begin position="168"/>
        <end position="182"/>
    </location>
</feature>
<organism evidence="2 3">
    <name type="scientific">Xylaria bambusicola</name>
    <dbReference type="NCBI Taxonomy" id="326684"/>
    <lineage>
        <taxon>Eukaryota</taxon>
        <taxon>Fungi</taxon>
        <taxon>Dikarya</taxon>
        <taxon>Ascomycota</taxon>
        <taxon>Pezizomycotina</taxon>
        <taxon>Sordariomycetes</taxon>
        <taxon>Xylariomycetidae</taxon>
        <taxon>Xylariales</taxon>
        <taxon>Xylariaceae</taxon>
        <taxon>Xylaria</taxon>
    </lineage>
</organism>
<feature type="region of interest" description="Disordered" evidence="1">
    <location>
        <begin position="37"/>
        <end position="56"/>
    </location>
</feature>
<keyword evidence="3" id="KW-1185">Reference proteome</keyword>
<evidence type="ECO:0000313" key="3">
    <source>
        <dbReference type="Proteomes" id="UP001305414"/>
    </source>
</evidence>
<proteinExistence type="predicted"/>
<comment type="caution">
    <text evidence="2">The sequence shown here is derived from an EMBL/GenBank/DDBJ whole genome shotgun (WGS) entry which is preliminary data.</text>
</comment>